<comment type="caution">
    <text evidence="1">The sequence shown here is derived from an EMBL/GenBank/DDBJ whole genome shotgun (WGS) entry which is preliminary data.</text>
</comment>
<keyword evidence="2" id="KW-1185">Reference proteome</keyword>
<name>A0A1T0ART7_9PAST</name>
<accession>A0A1T0ART7</accession>
<evidence type="ECO:0008006" key="3">
    <source>
        <dbReference type="Google" id="ProtNLM"/>
    </source>
</evidence>
<gene>
    <name evidence="1" type="ORF">B0187_08505</name>
</gene>
<dbReference type="EMBL" id="MUYA01000012">
    <property type="protein sequence ID" value="OOR98476.1"/>
    <property type="molecule type" value="Genomic_DNA"/>
</dbReference>
<protein>
    <recommendedName>
        <fullName evidence="3">DUF3761 domain-containing protein</fullName>
    </recommendedName>
</protein>
<dbReference type="STRING" id="734.B0187_08505"/>
<dbReference type="AlphaFoldDB" id="A0A1T0ART7"/>
<evidence type="ECO:0000313" key="1">
    <source>
        <dbReference type="EMBL" id="OOR98476.1"/>
    </source>
</evidence>
<dbReference type="Proteomes" id="UP000190867">
    <property type="component" value="Unassembled WGS sequence"/>
</dbReference>
<evidence type="ECO:0000313" key="2">
    <source>
        <dbReference type="Proteomes" id="UP000190867"/>
    </source>
</evidence>
<sequence length="95" mass="9991">MKKGALSMVAVAVVALSGCVRQGVAVAEMPAQQAVKSPDTSLASLQANLPKANSQTLPKEARIVCRDGSYSTQNDPNVCLGRGGVAFENKYYFSE</sequence>
<dbReference type="PROSITE" id="PS51257">
    <property type="entry name" value="PROKAR_LIPOPROTEIN"/>
    <property type="match status" value="1"/>
</dbReference>
<reference evidence="1 2" key="1">
    <citation type="submission" date="2017-02" db="EMBL/GenBank/DDBJ databases">
        <title>Draft genome sequence of Haemophilus paracuniculus CCUG 43573 type strain.</title>
        <authorList>
            <person name="Engstrom-Jakobsson H."/>
            <person name="Salva-Serra F."/>
            <person name="Thorell K."/>
            <person name="Gonzales-Siles L."/>
            <person name="Karlsson R."/>
            <person name="Boulund F."/>
            <person name="Engstrand L."/>
            <person name="Kristiansson E."/>
            <person name="Moore E."/>
        </authorList>
    </citation>
    <scope>NUCLEOTIDE SEQUENCE [LARGE SCALE GENOMIC DNA]</scope>
    <source>
        <strain evidence="1 2">CCUG 43573</strain>
    </source>
</reference>
<proteinExistence type="predicted"/>
<organism evidence="1 2">
    <name type="scientific">Haemophilus paracuniculus</name>
    <dbReference type="NCBI Taxonomy" id="734"/>
    <lineage>
        <taxon>Bacteria</taxon>
        <taxon>Pseudomonadati</taxon>
        <taxon>Pseudomonadota</taxon>
        <taxon>Gammaproteobacteria</taxon>
        <taxon>Pasteurellales</taxon>
        <taxon>Pasteurellaceae</taxon>
        <taxon>Haemophilus</taxon>
    </lineage>
</organism>